<dbReference type="InterPro" id="IPR010998">
    <property type="entry name" value="Integrase_recombinase_N"/>
</dbReference>
<dbReference type="GO" id="GO:0006310">
    <property type="term" value="P:DNA recombination"/>
    <property type="evidence" value="ECO:0007669"/>
    <property type="project" value="UniProtKB-KW"/>
</dbReference>
<evidence type="ECO:0000313" key="9">
    <source>
        <dbReference type="Proteomes" id="UP000509626"/>
    </source>
</evidence>
<dbReference type="Gene3D" id="1.10.443.10">
    <property type="entry name" value="Intergrase catalytic core"/>
    <property type="match status" value="1"/>
</dbReference>
<dbReference type="GO" id="GO:0003677">
    <property type="term" value="F:DNA binding"/>
    <property type="evidence" value="ECO:0007669"/>
    <property type="project" value="UniProtKB-UniRule"/>
</dbReference>
<dbReference type="GO" id="GO:0015074">
    <property type="term" value="P:DNA integration"/>
    <property type="evidence" value="ECO:0007669"/>
    <property type="project" value="UniProtKB-KW"/>
</dbReference>
<feature type="domain" description="Core-binding (CB)" evidence="7">
    <location>
        <begin position="34"/>
        <end position="119"/>
    </location>
</feature>
<dbReference type="PANTHER" id="PTHR30349:SF41">
    <property type="entry name" value="INTEGRASE_RECOMBINASE PROTEIN MJ0367-RELATED"/>
    <property type="match status" value="1"/>
</dbReference>
<evidence type="ECO:0000256" key="2">
    <source>
        <dbReference type="ARBA" id="ARBA00023125"/>
    </source>
</evidence>
<sequence>MDSNATHPDLERKLRRILYETGVAETNAADLVPRGPHAAVDEYLDTNPEGNLPSTMRSHAARLAHFSRWCSEYAEIDDLNALDGPDLEAYKTHQTDLGYAPRTLESQLETLSVFLRFCRQQDYVRSELPYLVPDVDVVAADETRDRLLERDRAETIIGHLATFRYASREHIVWLLVAEKGLRICTLLALDLQDYSPPTQNDEGYLELHNRPTTGTRLKNGDKSERQVTVPPAVCDTLDDYLQHQRVDATDEYGREPLLSTANGRIASPTIRTYINKWTAPCAFDGECPHGEIPAECRAAQQTGNMECPSKRSPHDVRRGYITHLRRYGVPKEIISDEVDASVAVLDHHYDKTTKEEQRQMRTAAIDAVLSASPE</sequence>
<evidence type="ECO:0000256" key="4">
    <source>
        <dbReference type="PROSITE-ProRule" id="PRU01248"/>
    </source>
</evidence>
<proteinExistence type="predicted"/>
<evidence type="ECO:0000259" key="6">
    <source>
        <dbReference type="PROSITE" id="PS51898"/>
    </source>
</evidence>
<keyword evidence="9" id="KW-1185">Reference proteome</keyword>
<dbReference type="PANTHER" id="PTHR30349">
    <property type="entry name" value="PHAGE INTEGRASE-RELATED"/>
    <property type="match status" value="1"/>
</dbReference>
<evidence type="ECO:0000256" key="3">
    <source>
        <dbReference type="ARBA" id="ARBA00023172"/>
    </source>
</evidence>
<dbReference type="AlphaFoldDB" id="A0A7D5LAB3"/>
<dbReference type="CDD" id="cd00397">
    <property type="entry name" value="DNA_BRE_C"/>
    <property type="match status" value="1"/>
</dbReference>
<dbReference type="PROSITE" id="PS51898">
    <property type="entry name" value="TYR_RECOMBINASE"/>
    <property type="match status" value="1"/>
</dbReference>
<gene>
    <name evidence="8" type="ORF">HUG12_09340</name>
</gene>
<evidence type="ECO:0000256" key="1">
    <source>
        <dbReference type="ARBA" id="ARBA00022908"/>
    </source>
</evidence>
<dbReference type="RefSeq" id="WP_179268497.1">
    <property type="nucleotide sequence ID" value="NZ_CP058579.1"/>
</dbReference>
<organism evidence="8 9">
    <name type="scientific">Halorarum salinum</name>
    <dbReference type="NCBI Taxonomy" id="2743089"/>
    <lineage>
        <taxon>Archaea</taxon>
        <taxon>Methanobacteriati</taxon>
        <taxon>Methanobacteriota</taxon>
        <taxon>Stenosarchaea group</taxon>
        <taxon>Halobacteria</taxon>
        <taxon>Halobacteriales</taxon>
        <taxon>Haloferacaceae</taxon>
        <taxon>Halorarum</taxon>
    </lineage>
</organism>
<dbReference type="SUPFAM" id="SSF56349">
    <property type="entry name" value="DNA breaking-rejoining enzymes"/>
    <property type="match status" value="1"/>
</dbReference>
<evidence type="ECO:0000313" key="8">
    <source>
        <dbReference type="EMBL" id="QLG61912.1"/>
    </source>
</evidence>
<dbReference type="Proteomes" id="UP000509626">
    <property type="component" value="Chromosome"/>
</dbReference>
<reference evidence="8 9" key="1">
    <citation type="submission" date="2020-06" db="EMBL/GenBank/DDBJ databases">
        <title>NJ-3-1, isolated from saline soil.</title>
        <authorList>
            <person name="Cui H.L."/>
            <person name="Shi X."/>
        </authorList>
    </citation>
    <scope>NUCLEOTIDE SEQUENCE [LARGE SCALE GENOMIC DNA]</scope>
    <source>
        <strain evidence="8 9">NJ-3-1</strain>
    </source>
</reference>
<accession>A0A7D5LAB3</accession>
<dbReference type="EMBL" id="CP058579">
    <property type="protein sequence ID" value="QLG61912.1"/>
    <property type="molecule type" value="Genomic_DNA"/>
</dbReference>
<keyword evidence="2 4" id="KW-0238">DNA-binding</keyword>
<dbReference type="InterPro" id="IPR044068">
    <property type="entry name" value="CB"/>
</dbReference>
<dbReference type="InterPro" id="IPR013762">
    <property type="entry name" value="Integrase-like_cat_sf"/>
</dbReference>
<dbReference type="GeneID" id="56037661"/>
<protein>
    <submittedName>
        <fullName evidence="8">Site-specific integrase</fullName>
    </submittedName>
</protein>
<keyword evidence="1" id="KW-0229">DNA integration</keyword>
<dbReference type="OrthoDB" id="198497at2157"/>
<keyword evidence="3" id="KW-0233">DNA recombination</keyword>
<feature type="domain" description="Tyr recombinase" evidence="6">
    <location>
        <begin position="143"/>
        <end position="362"/>
    </location>
</feature>
<dbReference type="InterPro" id="IPR050090">
    <property type="entry name" value="Tyrosine_recombinase_XerCD"/>
</dbReference>
<dbReference type="InterPro" id="IPR011010">
    <property type="entry name" value="DNA_brk_join_enz"/>
</dbReference>
<feature type="region of interest" description="Disordered" evidence="5">
    <location>
        <begin position="200"/>
        <end position="225"/>
    </location>
</feature>
<dbReference type="InterPro" id="IPR002104">
    <property type="entry name" value="Integrase_catalytic"/>
</dbReference>
<dbReference type="KEGG" id="halu:HUG12_09340"/>
<evidence type="ECO:0000259" key="7">
    <source>
        <dbReference type="PROSITE" id="PS51900"/>
    </source>
</evidence>
<name>A0A7D5LAB3_9EURY</name>
<dbReference type="PROSITE" id="PS51900">
    <property type="entry name" value="CB"/>
    <property type="match status" value="1"/>
</dbReference>
<dbReference type="Gene3D" id="1.10.150.130">
    <property type="match status" value="1"/>
</dbReference>
<evidence type="ECO:0000256" key="5">
    <source>
        <dbReference type="SAM" id="MobiDB-lite"/>
    </source>
</evidence>